<dbReference type="OrthoDB" id="3483435at2"/>
<evidence type="ECO:0000313" key="2">
    <source>
        <dbReference type="EMBL" id="TQL99968.1"/>
    </source>
</evidence>
<gene>
    <name evidence="2" type="ORF">FB559_5670</name>
</gene>
<proteinExistence type="predicted"/>
<evidence type="ECO:0000313" key="3">
    <source>
        <dbReference type="Proteomes" id="UP000316096"/>
    </source>
</evidence>
<reference evidence="2 3" key="1">
    <citation type="submission" date="2019-06" db="EMBL/GenBank/DDBJ databases">
        <title>Sequencing the genomes of 1000 actinobacteria strains.</title>
        <authorList>
            <person name="Klenk H.-P."/>
        </authorList>
    </citation>
    <scope>NUCLEOTIDE SEQUENCE [LARGE SCALE GENOMIC DNA]</scope>
    <source>
        <strain evidence="2 3">DSM 102200</strain>
    </source>
</reference>
<evidence type="ECO:0000256" key="1">
    <source>
        <dbReference type="SAM" id="MobiDB-lite"/>
    </source>
</evidence>
<dbReference type="Proteomes" id="UP000316096">
    <property type="component" value="Unassembled WGS sequence"/>
</dbReference>
<dbReference type="AlphaFoldDB" id="A0A543CSG8"/>
<name>A0A543CSG8_9ACTN</name>
<feature type="region of interest" description="Disordered" evidence="1">
    <location>
        <begin position="25"/>
        <end position="60"/>
    </location>
</feature>
<dbReference type="EMBL" id="VFOZ01000001">
    <property type="protein sequence ID" value="TQL99968.1"/>
    <property type="molecule type" value="Genomic_DNA"/>
</dbReference>
<keyword evidence="3" id="KW-1185">Reference proteome</keyword>
<organism evidence="2 3">
    <name type="scientific">Actinoallomurus bryophytorum</name>
    <dbReference type="NCBI Taxonomy" id="1490222"/>
    <lineage>
        <taxon>Bacteria</taxon>
        <taxon>Bacillati</taxon>
        <taxon>Actinomycetota</taxon>
        <taxon>Actinomycetes</taxon>
        <taxon>Streptosporangiales</taxon>
        <taxon>Thermomonosporaceae</taxon>
        <taxon>Actinoallomurus</taxon>
    </lineage>
</organism>
<comment type="caution">
    <text evidence="2">The sequence shown here is derived from an EMBL/GenBank/DDBJ whole genome shotgun (WGS) entry which is preliminary data.</text>
</comment>
<sequence>MICEACRDRRHGDCPRGTWCDCQHQPAGDDTAPAVTAEPGGSGESDEEGPEPGVNWLRQG</sequence>
<protein>
    <submittedName>
        <fullName evidence="2">Uncharacterized protein</fullName>
    </submittedName>
</protein>
<dbReference type="RefSeq" id="WP_141959169.1">
    <property type="nucleotide sequence ID" value="NZ_VFOZ01000001.1"/>
</dbReference>
<accession>A0A543CSG8</accession>